<dbReference type="SUPFAM" id="SSF53850">
    <property type="entry name" value="Periplasmic binding protein-like II"/>
    <property type="match status" value="1"/>
</dbReference>
<dbReference type="PROSITE" id="PS51318">
    <property type="entry name" value="TAT"/>
    <property type="match status" value="1"/>
</dbReference>
<gene>
    <name evidence="5" type="ORF">ACFSW6_08035</name>
</gene>
<dbReference type="NCBIfam" id="TIGR01098">
    <property type="entry name" value="3A0109s03R"/>
    <property type="match status" value="1"/>
</dbReference>
<comment type="similarity">
    <text evidence="1">Belongs to the phosphate/phosphite/phosphonate binding protein family.</text>
</comment>
<evidence type="ECO:0000259" key="4">
    <source>
        <dbReference type="SMART" id="SM00062"/>
    </source>
</evidence>
<evidence type="ECO:0000256" key="1">
    <source>
        <dbReference type="ARBA" id="ARBA00007162"/>
    </source>
</evidence>
<keyword evidence="2 3" id="KW-0732">Signal</keyword>
<sequence length="293" mass="31617">MSTSFARRQALRGMAVAAMAASSLVSLARADTPAVLRVSAIPDEAPTELQRKFKPLGEYLSQATGMKVVFTPVSDYAAVVESLATRKLDLAWLGGFTFVQAKIRTHGTAIPIVQRAEDAVFTSKFITADPSITKLSDLKGKTFAFGAPSSTSGSLMPRYFLQQDGINPEKDFKTVAYSGAHDATVAFVAAGKAEAGVLNTSVWDKLVESRKVDTSKVRVFATTPTYYDYNWTVRGDLDPAIIKKLTDAFLALDPARPEHKAIMDLQRASKFIPTKAENYVGIEAAAKSAGLLK</sequence>
<evidence type="ECO:0000313" key="6">
    <source>
        <dbReference type="Proteomes" id="UP001597463"/>
    </source>
</evidence>
<dbReference type="RefSeq" id="WP_066470216.1">
    <property type="nucleotide sequence ID" value="NZ_BCNT01000001.1"/>
</dbReference>
<keyword evidence="6" id="KW-1185">Reference proteome</keyword>
<dbReference type="CDD" id="cd13572">
    <property type="entry name" value="PBP2_PnhD_2"/>
    <property type="match status" value="1"/>
</dbReference>
<evidence type="ECO:0000313" key="5">
    <source>
        <dbReference type="EMBL" id="MFD2754035.1"/>
    </source>
</evidence>
<name>A0ABW5UKP1_9BURK</name>
<protein>
    <submittedName>
        <fullName evidence="5">Selenate ABC transporter substrate-binding protein</fullName>
    </submittedName>
</protein>
<dbReference type="Pfam" id="PF12974">
    <property type="entry name" value="Phosphonate-bd"/>
    <property type="match status" value="1"/>
</dbReference>
<dbReference type="InterPro" id="IPR030836">
    <property type="entry name" value="ABC_peri_PhnD-like"/>
</dbReference>
<feature type="chain" id="PRO_5046283067" evidence="3">
    <location>
        <begin position="31"/>
        <end position="293"/>
    </location>
</feature>
<organism evidence="5 6">
    <name type="scientific">Comamonas terrae</name>
    <dbReference type="NCBI Taxonomy" id="673548"/>
    <lineage>
        <taxon>Bacteria</taxon>
        <taxon>Pseudomonadati</taxon>
        <taxon>Pseudomonadota</taxon>
        <taxon>Betaproteobacteria</taxon>
        <taxon>Burkholderiales</taxon>
        <taxon>Comamonadaceae</taxon>
        <taxon>Comamonas</taxon>
    </lineage>
</organism>
<evidence type="ECO:0000256" key="2">
    <source>
        <dbReference type="ARBA" id="ARBA00022729"/>
    </source>
</evidence>
<accession>A0ABW5UKP1</accession>
<dbReference type="SMART" id="SM00062">
    <property type="entry name" value="PBPb"/>
    <property type="match status" value="1"/>
</dbReference>
<reference evidence="6" key="1">
    <citation type="journal article" date="2019" name="Int. J. Syst. Evol. Microbiol.">
        <title>The Global Catalogue of Microorganisms (GCM) 10K type strain sequencing project: providing services to taxonomists for standard genome sequencing and annotation.</title>
        <authorList>
            <consortium name="The Broad Institute Genomics Platform"/>
            <consortium name="The Broad Institute Genome Sequencing Center for Infectious Disease"/>
            <person name="Wu L."/>
            <person name="Ma J."/>
        </authorList>
    </citation>
    <scope>NUCLEOTIDE SEQUENCE [LARGE SCALE GENOMIC DNA]</scope>
    <source>
        <strain evidence="6">TISTR 1906</strain>
    </source>
</reference>
<dbReference type="PANTHER" id="PTHR35841:SF1">
    <property type="entry name" value="PHOSPHONATES-BINDING PERIPLASMIC PROTEIN"/>
    <property type="match status" value="1"/>
</dbReference>
<feature type="signal peptide" evidence="3">
    <location>
        <begin position="1"/>
        <end position="30"/>
    </location>
</feature>
<dbReference type="InterPro" id="IPR005770">
    <property type="entry name" value="PhnD"/>
</dbReference>
<dbReference type="Gene3D" id="3.40.190.10">
    <property type="entry name" value="Periplasmic binding protein-like II"/>
    <property type="match status" value="2"/>
</dbReference>
<feature type="domain" description="Solute-binding protein family 3/N-terminal" evidence="4">
    <location>
        <begin position="35"/>
        <end position="270"/>
    </location>
</feature>
<dbReference type="EMBL" id="JBHUMV010000003">
    <property type="protein sequence ID" value="MFD2754035.1"/>
    <property type="molecule type" value="Genomic_DNA"/>
</dbReference>
<dbReference type="InterPro" id="IPR001638">
    <property type="entry name" value="Solute-binding_3/MltF_N"/>
</dbReference>
<dbReference type="PANTHER" id="PTHR35841">
    <property type="entry name" value="PHOSPHONATES-BINDING PERIPLASMIC PROTEIN"/>
    <property type="match status" value="1"/>
</dbReference>
<dbReference type="Proteomes" id="UP001597463">
    <property type="component" value="Unassembled WGS sequence"/>
</dbReference>
<comment type="caution">
    <text evidence="5">The sequence shown here is derived from an EMBL/GenBank/DDBJ whole genome shotgun (WGS) entry which is preliminary data.</text>
</comment>
<evidence type="ECO:0000256" key="3">
    <source>
        <dbReference type="SAM" id="SignalP"/>
    </source>
</evidence>
<dbReference type="InterPro" id="IPR006311">
    <property type="entry name" value="TAT_signal"/>
</dbReference>
<proteinExistence type="inferred from homology"/>
<dbReference type="NCBIfam" id="TIGR04553">
    <property type="entry name" value="ABC_peri_selen"/>
    <property type="match status" value="1"/>
</dbReference>